<name>A0A418V323_RHOPL</name>
<proteinExistence type="predicted"/>
<gene>
    <name evidence="2" type="ORF">D4Q52_16830</name>
</gene>
<feature type="region of interest" description="Disordered" evidence="1">
    <location>
        <begin position="64"/>
        <end position="84"/>
    </location>
</feature>
<evidence type="ECO:0000313" key="3">
    <source>
        <dbReference type="Proteomes" id="UP000285523"/>
    </source>
</evidence>
<organism evidence="2 3">
    <name type="scientific">Rhodopseudomonas palustris</name>
    <dbReference type="NCBI Taxonomy" id="1076"/>
    <lineage>
        <taxon>Bacteria</taxon>
        <taxon>Pseudomonadati</taxon>
        <taxon>Pseudomonadota</taxon>
        <taxon>Alphaproteobacteria</taxon>
        <taxon>Hyphomicrobiales</taxon>
        <taxon>Nitrobacteraceae</taxon>
        <taxon>Rhodopseudomonas</taxon>
    </lineage>
</organism>
<evidence type="ECO:0000256" key="1">
    <source>
        <dbReference type="SAM" id="MobiDB-lite"/>
    </source>
</evidence>
<dbReference type="AlphaFoldDB" id="A0A418V323"/>
<accession>A0A418V323</accession>
<comment type="caution">
    <text evidence="2">The sequence shown here is derived from an EMBL/GenBank/DDBJ whole genome shotgun (WGS) entry which is preliminary data.</text>
</comment>
<protein>
    <submittedName>
        <fullName evidence="2">Uncharacterized protein</fullName>
    </submittedName>
</protein>
<sequence>MSAGATSIIFDGANAQSVDARDKRGHDGALAGTASSAAVELDWKAKWDRQNAEYKIWRSRSHVCNPAGNVRRPPGTCDGARLSA</sequence>
<dbReference type="Proteomes" id="UP000285523">
    <property type="component" value="Unassembled WGS sequence"/>
</dbReference>
<dbReference type="EMBL" id="QYYD01000017">
    <property type="protein sequence ID" value="RJF70471.1"/>
    <property type="molecule type" value="Genomic_DNA"/>
</dbReference>
<evidence type="ECO:0000313" key="2">
    <source>
        <dbReference type="EMBL" id="RJF70471.1"/>
    </source>
</evidence>
<reference evidence="2 3" key="1">
    <citation type="submission" date="2018-09" db="EMBL/GenBank/DDBJ databases">
        <title>Draft genome sequence of Rhodopseudomonas palustris 2.1.18.</title>
        <authorList>
            <person name="Robertson S.L."/>
            <person name="Meyer T.E."/>
            <person name="Kyndt J.A."/>
        </authorList>
    </citation>
    <scope>NUCLEOTIDE SEQUENCE [LARGE SCALE GENOMIC DNA]</scope>
    <source>
        <strain evidence="2 3">2.1.18</strain>
    </source>
</reference>